<reference evidence="2" key="1">
    <citation type="submission" date="2018-11" db="EMBL/GenBank/DDBJ databases">
        <authorList>
            <consortium name="Pathogen Informatics"/>
        </authorList>
    </citation>
    <scope>NUCLEOTIDE SEQUENCE</scope>
</reference>
<dbReference type="EMBL" id="CAAALY010244921">
    <property type="protein sequence ID" value="VEL32944.1"/>
    <property type="molecule type" value="Genomic_DNA"/>
</dbReference>
<dbReference type="Proteomes" id="UP000784294">
    <property type="component" value="Unassembled WGS sequence"/>
</dbReference>
<feature type="region of interest" description="Disordered" evidence="1">
    <location>
        <begin position="130"/>
        <end position="151"/>
    </location>
</feature>
<evidence type="ECO:0000256" key="1">
    <source>
        <dbReference type="SAM" id="MobiDB-lite"/>
    </source>
</evidence>
<sequence length="151" mass="16809">MHSHTSGYNLSRTQGSKAGSPVYEHMILQLIDLDAIDKSTQNRRAFVSVGDSRDRKQACLINLASWSVSVPIRFFALITGTPWSALPFSTLFMLSCQAAAHIAHSCFSLQVPLTSSKPRAHRQASQWVMTSLSRQTAQQRRPLGYRPSDFS</sequence>
<name>A0A3S5AV96_9PLAT</name>
<comment type="caution">
    <text evidence="2">The sequence shown here is derived from an EMBL/GenBank/DDBJ whole genome shotgun (WGS) entry which is preliminary data.</text>
</comment>
<evidence type="ECO:0000313" key="3">
    <source>
        <dbReference type="Proteomes" id="UP000784294"/>
    </source>
</evidence>
<accession>A0A3S5AV96</accession>
<dbReference type="AlphaFoldDB" id="A0A3S5AV96"/>
<feature type="compositionally biased region" description="Polar residues" evidence="1">
    <location>
        <begin position="130"/>
        <end position="139"/>
    </location>
</feature>
<evidence type="ECO:0000313" key="2">
    <source>
        <dbReference type="EMBL" id="VEL32944.1"/>
    </source>
</evidence>
<proteinExistence type="predicted"/>
<keyword evidence="3" id="KW-1185">Reference proteome</keyword>
<organism evidence="2 3">
    <name type="scientific">Protopolystoma xenopodis</name>
    <dbReference type="NCBI Taxonomy" id="117903"/>
    <lineage>
        <taxon>Eukaryota</taxon>
        <taxon>Metazoa</taxon>
        <taxon>Spiralia</taxon>
        <taxon>Lophotrochozoa</taxon>
        <taxon>Platyhelminthes</taxon>
        <taxon>Monogenea</taxon>
        <taxon>Polyopisthocotylea</taxon>
        <taxon>Polystomatidea</taxon>
        <taxon>Polystomatidae</taxon>
        <taxon>Protopolystoma</taxon>
    </lineage>
</organism>
<gene>
    <name evidence="2" type="ORF">PXEA_LOCUS26384</name>
</gene>
<protein>
    <submittedName>
        <fullName evidence="2">Uncharacterized protein</fullName>
    </submittedName>
</protein>